<dbReference type="EMBL" id="SNRY01002623">
    <property type="protein sequence ID" value="KAA6324216.1"/>
    <property type="molecule type" value="Genomic_DNA"/>
</dbReference>
<name>A0A5J4QQV2_9ZZZZ</name>
<dbReference type="SUPFAM" id="SSF52467">
    <property type="entry name" value="DHS-like NAD/FAD-binding domain"/>
    <property type="match status" value="1"/>
</dbReference>
<accession>A0A5J4QQV2</accession>
<protein>
    <submittedName>
        <fullName evidence="2">Uncharacterized protein</fullName>
    </submittedName>
</protein>
<sequence length="478" mass="55045">MNDNILTRQAFSIQSNKGVYALFLGSGISRSSGVLTGWDIVLDLITKYAATIAEDVNDKPHEWYVNKFGTEPDYSVLLEKLIATPVERMKLLKKYFENDSFANREVKPTKAHQYIAKLLKEKYIKVVVTTNFDRLLEKALLDEGINSYSITHSDDIKGMQPLVHIDHVIIKVNGDYLDSRFLNTKNELSDYPAPMRELLNEVFCNFGLITCGWSAQWDIGLVNTLKSINTFRYPYCFTYVGKCETELSDLAIIRKGEILQINDADTYFYTLYEKISALERVNAMNPMSKDIIVARAKKYAKDSSGLIELEELVENEVNKAYKKIDSNANYDRFLDKHTFVYFKEIHTEAITVLQPLLFTITRWAKEEHHDIILFAIRKLSTPPYQTGKHYSEETVQLHYLASTLLFYSIGISALVFKKYKLLDKLFKLKKPDNVVLKDYERLLIKNVNGCAIEHKKMNQLLGTNTYTPYIINALNNCC</sequence>
<comment type="caution">
    <text evidence="2">The sequence shown here is derived from an EMBL/GenBank/DDBJ whole genome shotgun (WGS) entry which is preliminary data.</text>
</comment>
<organism evidence="2">
    <name type="scientific">termite gut metagenome</name>
    <dbReference type="NCBI Taxonomy" id="433724"/>
    <lineage>
        <taxon>unclassified sequences</taxon>
        <taxon>metagenomes</taxon>
        <taxon>organismal metagenomes</taxon>
    </lineage>
</organism>
<dbReference type="Pfam" id="PF13289">
    <property type="entry name" value="SIR2_2"/>
    <property type="match status" value="1"/>
</dbReference>
<evidence type="ECO:0000256" key="1">
    <source>
        <dbReference type="SAM" id="Phobius"/>
    </source>
</evidence>
<feature type="transmembrane region" description="Helical" evidence="1">
    <location>
        <begin position="397"/>
        <end position="416"/>
    </location>
</feature>
<proteinExistence type="predicted"/>
<dbReference type="InterPro" id="IPR029035">
    <property type="entry name" value="DHS-like_NAD/FAD-binding_dom"/>
</dbReference>
<keyword evidence="1" id="KW-0812">Transmembrane</keyword>
<evidence type="ECO:0000313" key="2">
    <source>
        <dbReference type="EMBL" id="KAA6324216.1"/>
    </source>
</evidence>
<reference evidence="2" key="1">
    <citation type="submission" date="2019-03" db="EMBL/GenBank/DDBJ databases">
        <title>Single cell metagenomics reveals metabolic interactions within the superorganism composed of flagellate Streblomastix strix and complex community of Bacteroidetes bacteria on its surface.</title>
        <authorList>
            <person name="Treitli S.C."/>
            <person name="Kolisko M."/>
            <person name="Husnik F."/>
            <person name="Keeling P."/>
            <person name="Hampl V."/>
        </authorList>
    </citation>
    <scope>NUCLEOTIDE SEQUENCE</scope>
    <source>
        <strain evidence="2">STM</strain>
    </source>
</reference>
<gene>
    <name evidence="2" type="ORF">EZS27_026428</name>
</gene>
<dbReference type="AlphaFoldDB" id="A0A5J4QQV2"/>
<dbReference type="Gene3D" id="3.40.50.1220">
    <property type="entry name" value="TPP-binding domain"/>
    <property type="match status" value="1"/>
</dbReference>
<keyword evidence="1" id="KW-0472">Membrane</keyword>
<keyword evidence="1" id="KW-1133">Transmembrane helix</keyword>